<dbReference type="EMBL" id="LVLJ01001822">
    <property type="protein sequence ID" value="OAE27809.1"/>
    <property type="molecule type" value="Genomic_DNA"/>
</dbReference>
<proteinExistence type="predicted"/>
<keyword evidence="1" id="KW-0175">Coiled coil</keyword>
<evidence type="ECO:0000313" key="2">
    <source>
        <dbReference type="EMBL" id="OAE27809.1"/>
    </source>
</evidence>
<organism evidence="2 3">
    <name type="scientific">Marchantia polymorpha subsp. ruderalis</name>
    <dbReference type="NCBI Taxonomy" id="1480154"/>
    <lineage>
        <taxon>Eukaryota</taxon>
        <taxon>Viridiplantae</taxon>
        <taxon>Streptophyta</taxon>
        <taxon>Embryophyta</taxon>
        <taxon>Marchantiophyta</taxon>
        <taxon>Marchantiopsida</taxon>
        <taxon>Marchantiidae</taxon>
        <taxon>Marchantiales</taxon>
        <taxon>Marchantiaceae</taxon>
        <taxon>Marchantia</taxon>
    </lineage>
</organism>
<name>A0A176W482_MARPO</name>
<gene>
    <name evidence="2" type="ORF">AXG93_2954s1030</name>
</gene>
<reference evidence="2" key="1">
    <citation type="submission" date="2016-03" db="EMBL/GenBank/DDBJ databases">
        <title>Mechanisms controlling the formation of the plant cell surface in tip-growing cells are functionally conserved among land plants.</title>
        <authorList>
            <person name="Honkanen S."/>
            <person name="Jones V.A."/>
            <person name="Morieri G."/>
            <person name="Champion C."/>
            <person name="Hetherington A.J."/>
            <person name="Kelly S."/>
            <person name="Saint-Marcoux D."/>
            <person name="Proust H."/>
            <person name="Prescott H."/>
            <person name="Dolan L."/>
        </authorList>
    </citation>
    <scope>NUCLEOTIDE SEQUENCE [LARGE SCALE GENOMIC DNA]</scope>
    <source>
        <tissue evidence="2">Whole gametophyte</tissue>
    </source>
</reference>
<keyword evidence="3" id="KW-1185">Reference proteome</keyword>
<evidence type="ECO:0000313" key="3">
    <source>
        <dbReference type="Proteomes" id="UP000077202"/>
    </source>
</evidence>
<protein>
    <submittedName>
        <fullName evidence="2">Uncharacterized protein</fullName>
    </submittedName>
</protein>
<evidence type="ECO:0000256" key="1">
    <source>
        <dbReference type="SAM" id="Coils"/>
    </source>
</evidence>
<feature type="coiled-coil region" evidence="1">
    <location>
        <begin position="159"/>
        <end position="200"/>
    </location>
</feature>
<accession>A0A176W482</accession>
<sequence length="261" mass="30647">MSKATQLRMIPLKLPQIGLRAFQPEMTVVKLDFLLWIWNWVCQDMVREWQKGRDQPTRGFRPHPERWNVSDWEQVRTSSLLASLDEDIKDLRLKNEALRGHLAIVRKLQKVVNKTRDEKFEDAKKKFAKQQAKLGDELDSEQTRNRILSEEFVRQTRLLEQCQLARQADEDLIRQLQSQCGELRAQRAEAEMQLVVVEDDRRREADRTREELVERVNHCLRGYTLWEVAAQEKITLRELLVTLQKAPSGQTSVVFLGMTSA</sequence>
<comment type="caution">
    <text evidence="2">The sequence shown here is derived from an EMBL/GenBank/DDBJ whole genome shotgun (WGS) entry which is preliminary data.</text>
</comment>
<dbReference type="AlphaFoldDB" id="A0A176W482"/>
<dbReference type="Proteomes" id="UP000077202">
    <property type="component" value="Unassembled WGS sequence"/>
</dbReference>